<dbReference type="EMBL" id="JXXR01000017">
    <property type="protein sequence ID" value="KJY70448.1"/>
    <property type="molecule type" value="Genomic_DNA"/>
</dbReference>
<dbReference type="PROSITE" id="PS50850">
    <property type="entry name" value="MFS"/>
    <property type="match status" value="1"/>
</dbReference>
<evidence type="ECO:0000313" key="8">
    <source>
        <dbReference type="EMBL" id="KJY70448.1"/>
    </source>
</evidence>
<evidence type="ECO:0000256" key="2">
    <source>
        <dbReference type="ARBA" id="ARBA00008335"/>
    </source>
</evidence>
<dbReference type="SUPFAM" id="SSF103473">
    <property type="entry name" value="MFS general substrate transporter"/>
    <property type="match status" value="1"/>
</dbReference>
<dbReference type="AlphaFoldDB" id="A0A837G3V6"/>
<dbReference type="Gene3D" id="1.20.1250.20">
    <property type="entry name" value="MFS general substrate transporter like domains"/>
    <property type="match status" value="1"/>
</dbReference>
<evidence type="ECO:0000256" key="7">
    <source>
        <dbReference type="ARBA" id="ARBA00023136"/>
    </source>
</evidence>
<dbReference type="InterPro" id="IPR020846">
    <property type="entry name" value="MFS_dom"/>
</dbReference>
<dbReference type="InterPro" id="IPR011701">
    <property type="entry name" value="MFS"/>
</dbReference>
<dbReference type="CDD" id="cd17324">
    <property type="entry name" value="MFS_NepI_like"/>
    <property type="match status" value="1"/>
</dbReference>
<accession>A0A837G3V6</accession>
<name>A0A837G3V6_9VIBR</name>
<dbReference type="GO" id="GO:0022857">
    <property type="term" value="F:transmembrane transporter activity"/>
    <property type="evidence" value="ECO:0007669"/>
    <property type="project" value="InterPro"/>
</dbReference>
<sequence>MIEFGSQNYRRVTLSLALGSFIVFCNLYLFQPMLPYMAQHFSVSETQVNWLFAATTLALSFSLVPWAVASESVGRKRVMLAGLLAMPVIGIGMLLSPSLLSLVVMRALMGIALAAFASVAVAYMVEELSPKAFGQAIGGYIAANSLGGITGRIVGGTLTDAFGWQQAVITMAVFTLIGAIAVCAMLPRQKHFSPQRGMLRYHNRALVKHLKNKAIWLAMLIGGVNFALFVNLYSVMGFRLVEAPHSLPIGLASLIFLCYLPGTLSSKLTSVWNRNRQPISGMVCGTIISLLGMLVAYVDRIPFMILGLALISFGAFFTHTLAYAWVSQKATQAKATATALYLVHYYVGGSLGGFFLIYCWQHGGWSYVIGGGMLLYLMIFVLCYKLNVIHQSSAELENEANTSPTSELKATPSSH</sequence>
<dbReference type="GO" id="GO:0005886">
    <property type="term" value="C:plasma membrane"/>
    <property type="evidence" value="ECO:0007669"/>
    <property type="project" value="UniProtKB-SubCell"/>
</dbReference>
<evidence type="ECO:0000256" key="4">
    <source>
        <dbReference type="ARBA" id="ARBA00022475"/>
    </source>
</evidence>
<comment type="similarity">
    <text evidence="2">Belongs to the major facilitator superfamily.</text>
</comment>
<reference evidence="8" key="1">
    <citation type="journal article" date="2015" name="BMC Genomics">
        <title>Genome mining reveals unlocked bioactive potential of marine Gram-negative bacteria.</title>
        <authorList>
            <person name="Machado H."/>
            <person name="Sonnenschein E.C."/>
            <person name="Melchiorsen J."/>
            <person name="Gram L."/>
        </authorList>
    </citation>
    <scope>NUCLEOTIDE SEQUENCE</scope>
    <source>
        <strain evidence="8">S2052</strain>
    </source>
</reference>
<gene>
    <name evidence="8" type="ORF">TW71_16405</name>
</gene>
<dbReference type="InterPro" id="IPR036259">
    <property type="entry name" value="MFS_trans_sf"/>
</dbReference>
<keyword evidence="3" id="KW-0813">Transport</keyword>
<keyword evidence="7" id="KW-0472">Membrane</keyword>
<dbReference type="RefSeq" id="WP_045986615.1">
    <property type="nucleotide sequence ID" value="NZ_CP063051.1"/>
</dbReference>
<comment type="caution">
    <text evidence="8">The sequence shown here is derived from an EMBL/GenBank/DDBJ whole genome shotgun (WGS) entry which is preliminary data.</text>
</comment>
<evidence type="ECO:0000256" key="6">
    <source>
        <dbReference type="ARBA" id="ARBA00022989"/>
    </source>
</evidence>
<dbReference type="PANTHER" id="PTHR43271:SF1">
    <property type="entry name" value="INNER MEMBRANE TRANSPORT PROTEIN YNFM"/>
    <property type="match status" value="1"/>
</dbReference>
<dbReference type="Pfam" id="PF07690">
    <property type="entry name" value="MFS_1"/>
    <property type="match status" value="1"/>
</dbReference>
<evidence type="ECO:0000256" key="1">
    <source>
        <dbReference type="ARBA" id="ARBA00004651"/>
    </source>
</evidence>
<keyword evidence="4" id="KW-1003">Cell membrane</keyword>
<evidence type="ECO:0000256" key="3">
    <source>
        <dbReference type="ARBA" id="ARBA00022448"/>
    </source>
</evidence>
<comment type="subcellular location">
    <subcellularLocation>
        <location evidence="1">Cell membrane</location>
        <topology evidence="1">Multi-pass membrane protein</topology>
    </subcellularLocation>
</comment>
<organism evidence="8">
    <name type="scientific">Vibrio coralliilyticus</name>
    <dbReference type="NCBI Taxonomy" id="190893"/>
    <lineage>
        <taxon>Bacteria</taxon>
        <taxon>Pseudomonadati</taxon>
        <taxon>Pseudomonadota</taxon>
        <taxon>Gammaproteobacteria</taxon>
        <taxon>Vibrionales</taxon>
        <taxon>Vibrionaceae</taxon>
        <taxon>Vibrio</taxon>
    </lineage>
</organism>
<dbReference type="PANTHER" id="PTHR43271">
    <property type="entry name" value="BLL2771 PROTEIN"/>
    <property type="match status" value="1"/>
</dbReference>
<keyword evidence="6" id="KW-1133">Transmembrane helix</keyword>
<protein>
    <submittedName>
        <fullName evidence="8">MFS transporter permease</fullName>
    </submittedName>
</protein>
<proteinExistence type="inferred from homology"/>
<evidence type="ECO:0000256" key="5">
    <source>
        <dbReference type="ARBA" id="ARBA00022692"/>
    </source>
</evidence>
<keyword evidence="5" id="KW-0812">Transmembrane</keyword>